<feature type="domain" description="Programmed cell death protein 2 C-terminal" evidence="2">
    <location>
        <begin position="296"/>
        <end position="380"/>
    </location>
</feature>
<proteinExistence type="predicted"/>
<feature type="compositionally biased region" description="Acidic residues" evidence="1">
    <location>
        <begin position="278"/>
        <end position="290"/>
    </location>
</feature>
<dbReference type="PANTHER" id="PTHR46421">
    <property type="entry name" value="PROGRAMMED CELL DEATH PROTEIN 2-LIKE"/>
    <property type="match status" value="1"/>
</dbReference>
<feature type="compositionally biased region" description="Basic residues" evidence="1">
    <location>
        <begin position="191"/>
        <end position="206"/>
    </location>
</feature>
<comment type="caution">
    <text evidence="3">The sequence shown here is derived from an EMBL/GenBank/DDBJ whole genome shotgun (WGS) entry which is preliminary data.</text>
</comment>
<dbReference type="AlphaFoldDB" id="A0A2R5GIM9"/>
<name>A0A2R5GIM9_9STRA</name>
<dbReference type="EMBL" id="BEYU01000083">
    <property type="protein sequence ID" value="GBG30747.1"/>
    <property type="molecule type" value="Genomic_DNA"/>
</dbReference>
<dbReference type="OrthoDB" id="366284at2759"/>
<gene>
    <name evidence="3" type="ORF">FCC1311_069672</name>
</gene>
<feature type="compositionally biased region" description="Low complexity" evidence="1">
    <location>
        <begin position="236"/>
        <end position="248"/>
    </location>
</feature>
<dbReference type="Pfam" id="PF04194">
    <property type="entry name" value="PDCD2_C"/>
    <property type="match status" value="1"/>
</dbReference>
<sequence length="391" mass="41587">MAAFLGVPRHAASGAGPGAPVRSRDPFASKIGGAPWLEACSVLFAQDGNAPGDHQPEAARGGEAGRGGDLQVTPGSCSACSATLVFFAQVYAPVAEDLARILAVFLCNTKACTKPDVVVLRVQNCGASLKLQPEGERPSASSASLLDSTTSLLKEINETSKETPISENTVEDLEADFEAMMLQAQKANSAKGKKKSKKKKDTKQKKTFAWGEESSLEASSLDDLESLLQKRDDSRAAAQEARALADADVNPDTTKKTSQAKQGARNAKSTKSGCAVNAEDEDEDEEDETEEVVLREAFDDYIAAAPAQCLRYAYGGDALLPRKVTDLSKIPVCENCGEARVFEMQFLPASLWEWRHSVAEVEIDFATILIFVCPASCGGSKASEFALLIAA</sequence>
<evidence type="ECO:0000259" key="2">
    <source>
        <dbReference type="Pfam" id="PF04194"/>
    </source>
</evidence>
<evidence type="ECO:0000313" key="3">
    <source>
        <dbReference type="EMBL" id="GBG30747.1"/>
    </source>
</evidence>
<dbReference type="InterPro" id="IPR052815">
    <property type="entry name" value="PDCD2-like_regulator"/>
</dbReference>
<dbReference type="InParanoid" id="A0A2R5GIM9"/>
<feature type="compositionally biased region" description="Polar residues" evidence="1">
    <location>
        <begin position="256"/>
        <end position="272"/>
    </location>
</feature>
<protein>
    <submittedName>
        <fullName evidence="3">Programmed cell death protein 2-like</fullName>
    </submittedName>
</protein>
<feature type="region of interest" description="Disordered" evidence="1">
    <location>
        <begin position="185"/>
        <end position="290"/>
    </location>
</feature>
<dbReference type="PANTHER" id="PTHR46421:SF1">
    <property type="entry name" value="PROGRAMMED CELL DEATH PROTEIN 2-LIKE"/>
    <property type="match status" value="1"/>
</dbReference>
<dbReference type="Proteomes" id="UP000241890">
    <property type="component" value="Unassembled WGS sequence"/>
</dbReference>
<accession>A0A2R5GIM9</accession>
<dbReference type="InterPro" id="IPR007320">
    <property type="entry name" value="PDCD2_C"/>
</dbReference>
<reference evidence="3 4" key="1">
    <citation type="submission" date="2017-12" db="EMBL/GenBank/DDBJ databases">
        <title>Sequencing, de novo assembly and annotation of complete genome of a new Thraustochytrid species, strain FCC1311.</title>
        <authorList>
            <person name="Sedici K."/>
            <person name="Godart F."/>
            <person name="Aiese Cigliano R."/>
            <person name="Sanseverino W."/>
            <person name="Barakat M."/>
            <person name="Ortet P."/>
            <person name="Marechal E."/>
            <person name="Cagnac O."/>
            <person name="Amato A."/>
        </authorList>
    </citation>
    <scope>NUCLEOTIDE SEQUENCE [LARGE SCALE GENOMIC DNA]</scope>
</reference>
<dbReference type="GO" id="GO:0005737">
    <property type="term" value="C:cytoplasm"/>
    <property type="evidence" value="ECO:0007669"/>
    <property type="project" value="InterPro"/>
</dbReference>
<keyword evidence="4" id="KW-1185">Reference proteome</keyword>
<evidence type="ECO:0000313" key="4">
    <source>
        <dbReference type="Proteomes" id="UP000241890"/>
    </source>
</evidence>
<organism evidence="3 4">
    <name type="scientific">Hondaea fermentalgiana</name>
    <dbReference type="NCBI Taxonomy" id="2315210"/>
    <lineage>
        <taxon>Eukaryota</taxon>
        <taxon>Sar</taxon>
        <taxon>Stramenopiles</taxon>
        <taxon>Bigyra</taxon>
        <taxon>Labyrinthulomycetes</taxon>
        <taxon>Thraustochytrida</taxon>
        <taxon>Thraustochytriidae</taxon>
        <taxon>Hondaea</taxon>
    </lineage>
</organism>
<evidence type="ECO:0000256" key="1">
    <source>
        <dbReference type="SAM" id="MobiDB-lite"/>
    </source>
</evidence>